<dbReference type="PANTHER" id="PTHR13887">
    <property type="entry name" value="GLUTATHIONE S-TRANSFERASE KAPPA"/>
    <property type="match status" value="1"/>
</dbReference>
<name>A0ABU1T3T7_9ACTO</name>
<dbReference type="EMBL" id="JAVDUJ010000001">
    <property type="protein sequence ID" value="MDR6939526.1"/>
    <property type="molecule type" value="Genomic_DNA"/>
</dbReference>
<feature type="domain" description="DSBA-like thioredoxin" evidence="1">
    <location>
        <begin position="7"/>
        <end position="214"/>
    </location>
</feature>
<keyword evidence="3" id="KW-1185">Reference proteome</keyword>
<proteinExistence type="predicted"/>
<organism evidence="2 3">
    <name type="scientific">Arcanobacterium hippocoleae</name>
    <dbReference type="NCBI Taxonomy" id="149017"/>
    <lineage>
        <taxon>Bacteria</taxon>
        <taxon>Bacillati</taxon>
        <taxon>Actinomycetota</taxon>
        <taxon>Actinomycetes</taxon>
        <taxon>Actinomycetales</taxon>
        <taxon>Actinomycetaceae</taxon>
        <taxon>Arcanobacterium</taxon>
    </lineage>
</organism>
<dbReference type="PANTHER" id="PTHR13887:SF41">
    <property type="entry name" value="THIOREDOXIN SUPERFAMILY PROTEIN"/>
    <property type="match status" value="1"/>
</dbReference>
<dbReference type="InterPro" id="IPR001853">
    <property type="entry name" value="DSBA-like_thioredoxin_dom"/>
</dbReference>
<dbReference type="GO" id="GO:0016853">
    <property type="term" value="F:isomerase activity"/>
    <property type="evidence" value="ECO:0007669"/>
    <property type="project" value="UniProtKB-KW"/>
</dbReference>
<gene>
    <name evidence="2" type="ORF">J2S36_001069</name>
</gene>
<dbReference type="SUPFAM" id="SSF52833">
    <property type="entry name" value="Thioredoxin-like"/>
    <property type="match status" value="1"/>
</dbReference>
<evidence type="ECO:0000313" key="2">
    <source>
        <dbReference type="EMBL" id="MDR6939526.1"/>
    </source>
</evidence>
<comment type="caution">
    <text evidence="2">The sequence shown here is derived from an EMBL/GenBank/DDBJ whole genome shotgun (WGS) entry which is preliminary data.</text>
</comment>
<keyword evidence="2" id="KW-0413">Isomerase</keyword>
<evidence type="ECO:0000313" key="3">
    <source>
        <dbReference type="Proteomes" id="UP001266099"/>
    </source>
</evidence>
<accession>A0ABU1T3T7</accession>
<dbReference type="Gene3D" id="3.40.30.10">
    <property type="entry name" value="Glutaredoxin"/>
    <property type="match status" value="1"/>
</dbReference>
<dbReference type="RefSeq" id="WP_309956262.1">
    <property type="nucleotide sequence ID" value="NZ_JAVDUJ010000001.1"/>
</dbReference>
<sequence length="227" mass="24718">MEHEIVVHAWADVACPWCWLGKRRLEKGIALSGAKVAVEYHSYQLRADAPASTNETLAKHLANSHAIPLTEVSASFAKITELGAEYGISYDWNAVQPVNTFLAHQLIYAAKATGQNSEEAAVKGGEMFERLWKAYFSEGANIADSDTLIDIAEELGMDREHTEAELESGEHADSVRADIRDAARINITGVPFYVIGGKLGVSGCQTAEIFADGIKQALTQMRAEPQL</sequence>
<dbReference type="CDD" id="cd03024">
    <property type="entry name" value="DsbA_FrnE"/>
    <property type="match status" value="1"/>
</dbReference>
<dbReference type="Pfam" id="PF01323">
    <property type="entry name" value="DSBA"/>
    <property type="match status" value="1"/>
</dbReference>
<evidence type="ECO:0000259" key="1">
    <source>
        <dbReference type="Pfam" id="PF01323"/>
    </source>
</evidence>
<dbReference type="Proteomes" id="UP001266099">
    <property type="component" value="Unassembled WGS sequence"/>
</dbReference>
<protein>
    <submittedName>
        <fullName evidence="2">DsbA family dithiol-disulfide isomerase</fullName>
    </submittedName>
</protein>
<reference evidence="2 3" key="1">
    <citation type="submission" date="2023-07" db="EMBL/GenBank/DDBJ databases">
        <title>Sequencing the genomes of 1000 actinobacteria strains.</title>
        <authorList>
            <person name="Klenk H.-P."/>
        </authorList>
    </citation>
    <scope>NUCLEOTIDE SEQUENCE [LARGE SCALE GENOMIC DNA]</scope>
    <source>
        <strain evidence="2 3">DSM 15539</strain>
    </source>
</reference>
<dbReference type="InterPro" id="IPR036249">
    <property type="entry name" value="Thioredoxin-like_sf"/>
</dbReference>